<feature type="domain" description="Response regulatory" evidence="6">
    <location>
        <begin position="3"/>
        <end position="119"/>
    </location>
</feature>
<keyword evidence="4" id="KW-0597">Phosphoprotein</keyword>
<keyword evidence="3" id="KW-0804">Transcription</keyword>
<dbReference type="Gene3D" id="3.40.50.2300">
    <property type="match status" value="1"/>
</dbReference>
<dbReference type="AlphaFoldDB" id="A0AA95EYX4"/>
<dbReference type="PROSITE" id="PS01124">
    <property type="entry name" value="HTH_ARAC_FAMILY_2"/>
    <property type="match status" value="1"/>
</dbReference>
<feature type="modified residue" description="4-aspartylphosphate" evidence="4">
    <location>
        <position position="55"/>
    </location>
</feature>
<dbReference type="EMBL" id="CP119317">
    <property type="protein sequence ID" value="WEK55471.1"/>
    <property type="molecule type" value="Genomic_DNA"/>
</dbReference>
<accession>A0AA95EYX4</accession>
<dbReference type="PROSITE" id="PS00041">
    <property type="entry name" value="HTH_ARAC_FAMILY_1"/>
    <property type="match status" value="1"/>
</dbReference>
<proteinExistence type="predicted"/>
<dbReference type="Proteomes" id="UP001178662">
    <property type="component" value="Chromosome"/>
</dbReference>
<dbReference type="Pfam" id="PF12833">
    <property type="entry name" value="HTH_18"/>
    <property type="match status" value="1"/>
</dbReference>
<dbReference type="SUPFAM" id="SSF52172">
    <property type="entry name" value="CheY-like"/>
    <property type="match status" value="1"/>
</dbReference>
<dbReference type="InterPro" id="IPR018062">
    <property type="entry name" value="HTH_AraC-typ_CS"/>
</dbReference>
<evidence type="ECO:0000256" key="4">
    <source>
        <dbReference type="PROSITE-ProRule" id="PRU00169"/>
    </source>
</evidence>
<gene>
    <name evidence="7" type="ORF">P0Y55_05285</name>
</gene>
<dbReference type="InterPro" id="IPR009057">
    <property type="entry name" value="Homeodomain-like_sf"/>
</dbReference>
<dbReference type="Gene3D" id="1.10.10.60">
    <property type="entry name" value="Homeodomain-like"/>
    <property type="match status" value="2"/>
</dbReference>
<evidence type="ECO:0000313" key="7">
    <source>
        <dbReference type="EMBL" id="WEK55471.1"/>
    </source>
</evidence>
<dbReference type="InterPro" id="IPR011006">
    <property type="entry name" value="CheY-like_superfamily"/>
</dbReference>
<feature type="domain" description="HTH araC/xylS-type" evidence="5">
    <location>
        <begin position="159"/>
        <end position="257"/>
    </location>
</feature>
<dbReference type="CDD" id="cd17536">
    <property type="entry name" value="REC_YesN-like"/>
    <property type="match status" value="1"/>
</dbReference>
<dbReference type="PANTHER" id="PTHR43280">
    <property type="entry name" value="ARAC-FAMILY TRANSCRIPTIONAL REGULATOR"/>
    <property type="match status" value="1"/>
</dbReference>
<dbReference type="PANTHER" id="PTHR43280:SF28">
    <property type="entry name" value="HTH-TYPE TRANSCRIPTIONAL ACTIVATOR RHAS"/>
    <property type="match status" value="1"/>
</dbReference>
<evidence type="ECO:0000256" key="2">
    <source>
        <dbReference type="ARBA" id="ARBA00023125"/>
    </source>
</evidence>
<organism evidence="7 8">
    <name type="scientific">Candidatus Cohnella colombiensis</name>
    <dbReference type="NCBI Taxonomy" id="3121368"/>
    <lineage>
        <taxon>Bacteria</taxon>
        <taxon>Bacillati</taxon>
        <taxon>Bacillota</taxon>
        <taxon>Bacilli</taxon>
        <taxon>Bacillales</taxon>
        <taxon>Paenibacillaceae</taxon>
        <taxon>Cohnella</taxon>
    </lineage>
</organism>
<dbReference type="SMART" id="SM00448">
    <property type="entry name" value="REC"/>
    <property type="match status" value="1"/>
</dbReference>
<evidence type="ECO:0000256" key="1">
    <source>
        <dbReference type="ARBA" id="ARBA00023015"/>
    </source>
</evidence>
<dbReference type="SMART" id="SM00342">
    <property type="entry name" value="HTH_ARAC"/>
    <property type="match status" value="1"/>
</dbReference>
<evidence type="ECO:0000259" key="5">
    <source>
        <dbReference type="PROSITE" id="PS01124"/>
    </source>
</evidence>
<reference evidence="7" key="1">
    <citation type="submission" date="2023-03" db="EMBL/GenBank/DDBJ databases">
        <title>Andean soil-derived lignocellulolytic bacterial consortium as a source of novel taxa and putative plastic-active enzymes.</title>
        <authorList>
            <person name="Diaz-Garcia L."/>
            <person name="Chuvochina M."/>
            <person name="Feuerriegel G."/>
            <person name="Bunk B."/>
            <person name="Sproer C."/>
            <person name="Streit W.R."/>
            <person name="Rodriguez L.M."/>
            <person name="Overmann J."/>
            <person name="Jimenez D.J."/>
        </authorList>
    </citation>
    <scope>NUCLEOTIDE SEQUENCE</scope>
    <source>
        <strain evidence="7">MAG 2441</strain>
    </source>
</reference>
<evidence type="ECO:0000313" key="8">
    <source>
        <dbReference type="Proteomes" id="UP001178662"/>
    </source>
</evidence>
<dbReference type="GO" id="GO:0003700">
    <property type="term" value="F:DNA-binding transcription factor activity"/>
    <property type="evidence" value="ECO:0007669"/>
    <property type="project" value="InterPro"/>
</dbReference>
<dbReference type="Pfam" id="PF00072">
    <property type="entry name" value="Response_reg"/>
    <property type="match status" value="1"/>
</dbReference>
<dbReference type="InterPro" id="IPR001789">
    <property type="entry name" value="Sig_transdc_resp-reg_receiver"/>
</dbReference>
<dbReference type="InterPro" id="IPR018060">
    <property type="entry name" value="HTH_AraC"/>
</dbReference>
<evidence type="ECO:0000256" key="3">
    <source>
        <dbReference type="ARBA" id="ARBA00023163"/>
    </source>
</evidence>
<protein>
    <submittedName>
        <fullName evidence="7">Response regulator</fullName>
    </submittedName>
</protein>
<keyword evidence="8" id="KW-1185">Reference proteome</keyword>
<sequence>MFKVLIVEDEEMIRKGLRYTFDWLKADCVVVDEASNGEEGLAKMKETQPDIVITDVNMPLLDGITMIEQSLSEVVCSYIIISGYDEFHLARKAIHLGVSEYLLKPLDQSQLLEALERAKSQVDLKKKFEMIKNSHVQLNDDVLSATLMNGLSKASKHVAKMIEYIQENYRDKISINDLVVKLGISATYLNQKFKEETSYTFNDFLIRYRIQKAMNQLKSGEGKVYMIALDVGYKDYKYFTSLFKKYVNCTPSQFQDYYR</sequence>
<keyword evidence="1" id="KW-0805">Transcription regulation</keyword>
<dbReference type="SUPFAM" id="SSF46689">
    <property type="entry name" value="Homeodomain-like"/>
    <property type="match status" value="2"/>
</dbReference>
<name>A0AA95EYX4_9BACL</name>
<dbReference type="GO" id="GO:0043565">
    <property type="term" value="F:sequence-specific DNA binding"/>
    <property type="evidence" value="ECO:0007669"/>
    <property type="project" value="InterPro"/>
</dbReference>
<keyword evidence="2" id="KW-0238">DNA-binding</keyword>
<dbReference type="GO" id="GO:0000160">
    <property type="term" value="P:phosphorelay signal transduction system"/>
    <property type="evidence" value="ECO:0007669"/>
    <property type="project" value="InterPro"/>
</dbReference>
<evidence type="ECO:0000259" key="6">
    <source>
        <dbReference type="PROSITE" id="PS50110"/>
    </source>
</evidence>
<dbReference type="PROSITE" id="PS50110">
    <property type="entry name" value="RESPONSE_REGULATORY"/>
    <property type="match status" value="1"/>
</dbReference>